<evidence type="ECO:0000259" key="2">
    <source>
        <dbReference type="Pfam" id="PF14716"/>
    </source>
</evidence>
<dbReference type="Proteomes" id="UP001221757">
    <property type="component" value="Unassembled WGS sequence"/>
</dbReference>
<protein>
    <recommendedName>
        <fullName evidence="2">Crossover junction endonuclease MUS81-like HHH domain-containing protein</fullName>
    </recommendedName>
</protein>
<feature type="region of interest" description="Disordered" evidence="1">
    <location>
        <begin position="78"/>
        <end position="175"/>
    </location>
</feature>
<keyword evidence="4" id="KW-1185">Reference proteome</keyword>
<sequence>CANPLFYAWVQEFHDEKDYRKRGGPPRATGYENALRSIEVCSTKYAHPRELLVLNGVGPTCVERRVLTEKLKGHCTRRGIAMPEFKKKERVKKAAAAPKKAARRSKKRAEDEEDSDADFSAPSSSKAKTSKADVSEDEENLPPARKRAAASDGEDYVGAAPTSSKRRSLPRRASV</sequence>
<feature type="domain" description="Crossover junction endonuclease MUS81-like HHH" evidence="2">
    <location>
        <begin position="1"/>
        <end position="75"/>
    </location>
</feature>
<feature type="compositionally biased region" description="Basic residues" evidence="1">
    <location>
        <begin position="164"/>
        <end position="175"/>
    </location>
</feature>
<dbReference type="Gene3D" id="1.10.150.110">
    <property type="entry name" value="DNA polymerase beta, N-terminal domain-like"/>
    <property type="match status" value="1"/>
</dbReference>
<feature type="non-terminal residue" evidence="3">
    <location>
        <position position="1"/>
    </location>
</feature>
<evidence type="ECO:0000256" key="1">
    <source>
        <dbReference type="SAM" id="MobiDB-lite"/>
    </source>
</evidence>
<organism evidence="3 4">
    <name type="scientific">Mycena rosella</name>
    <name type="common">Pink bonnet</name>
    <name type="synonym">Agaricus rosellus</name>
    <dbReference type="NCBI Taxonomy" id="1033263"/>
    <lineage>
        <taxon>Eukaryota</taxon>
        <taxon>Fungi</taxon>
        <taxon>Dikarya</taxon>
        <taxon>Basidiomycota</taxon>
        <taxon>Agaricomycotina</taxon>
        <taxon>Agaricomycetes</taxon>
        <taxon>Agaricomycetidae</taxon>
        <taxon>Agaricales</taxon>
        <taxon>Marasmiineae</taxon>
        <taxon>Mycenaceae</taxon>
        <taxon>Mycena</taxon>
    </lineage>
</organism>
<feature type="non-terminal residue" evidence="3">
    <location>
        <position position="175"/>
    </location>
</feature>
<evidence type="ECO:0000313" key="3">
    <source>
        <dbReference type="EMBL" id="KAJ7663020.1"/>
    </source>
</evidence>
<dbReference type="InterPro" id="IPR010996">
    <property type="entry name" value="HHH_MUS81"/>
</dbReference>
<proteinExistence type="predicted"/>
<feature type="compositionally biased region" description="Low complexity" evidence="1">
    <location>
        <begin position="118"/>
        <end position="127"/>
    </location>
</feature>
<accession>A0AAD7CU27</accession>
<dbReference type="AlphaFoldDB" id="A0AAD7CU27"/>
<reference evidence="3" key="1">
    <citation type="submission" date="2023-03" db="EMBL/GenBank/DDBJ databases">
        <title>Massive genome expansion in bonnet fungi (Mycena s.s.) driven by repeated elements and novel gene families across ecological guilds.</title>
        <authorList>
            <consortium name="Lawrence Berkeley National Laboratory"/>
            <person name="Harder C.B."/>
            <person name="Miyauchi S."/>
            <person name="Viragh M."/>
            <person name="Kuo A."/>
            <person name="Thoen E."/>
            <person name="Andreopoulos B."/>
            <person name="Lu D."/>
            <person name="Skrede I."/>
            <person name="Drula E."/>
            <person name="Henrissat B."/>
            <person name="Morin E."/>
            <person name="Kohler A."/>
            <person name="Barry K."/>
            <person name="LaButti K."/>
            <person name="Morin E."/>
            <person name="Salamov A."/>
            <person name="Lipzen A."/>
            <person name="Mereny Z."/>
            <person name="Hegedus B."/>
            <person name="Baldrian P."/>
            <person name="Stursova M."/>
            <person name="Weitz H."/>
            <person name="Taylor A."/>
            <person name="Grigoriev I.V."/>
            <person name="Nagy L.G."/>
            <person name="Martin F."/>
            <person name="Kauserud H."/>
        </authorList>
    </citation>
    <scope>NUCLEOTIDE SEQUENCE</scope>
    <source>
        <strain evidence="3">CBHHK067</strain>
    </source>
</reference>
<gene>
    <name evidence="3" type="ORF">B0H17DRAFT_910468</name>
</gene>
<dbReference type="InterPro" id="IPR027421">
    <property type="entry name" value="DNA_pol_lamdba_lyase_dom_sf"/>
</dbReference>
<comment type="caution">
    <text evidence="3">The sequence shown here is derived from an EMBL/GenBank/DDBJ whole genome shotgun (WGS) entry which is preliminary data.</text>
</comment>
<name>A0AAD7CU27_MYCRO</name>
<evidence type="ECO:0000313" key="4">
    <source>
        <dbReference type="Proteomes" id="UP001221757"/>
    </source>
</evidence>
<dbReference type="Pfam" id="PF14716">
    <property type="entry name" value="HHH_8"/>
    <property type="match status" value="1"/>
</dbReference>
<dbReference type="EMBL" id="JARKIE010000235">
    <property type="protein sequence ID" value="KAJ7663020.1"/>
    <property type="molecule type" value="Genomic_DNA"/>
</dbReference>
<dbReference type="SUPFAM" id="SSF47802">
    <property type="entry name" value="DNA polymerase beta, N-terminal domain-like"/>
    <property type="match status" value="1"/>
</dbReference>